<dbReference type="Proteomes" id="UP000249619">
    <property type="component" value="Unassembled WGS sequence"/>
</dbReference>
<feature type="transmembrane region" description="Helical" evidence="2">
    <location>
        <begin position="68"/>
        <end position="87"/>
    </location>
</feature>
<dbReference type="OrthoDB" id="5363290at2759"/>
<dbReference type="AlphaFoldDB" id="A0A364MYS9"/>
<protein>
    <submittedName>
        <fullName evidence="3">Sequence-specific DNA binding RNA polymerase II transcription factor</fullName>
    </submittedName>
</protein>
<accession>A0A364MYS9</accession>
<feature type="compositionally biased region" description="Basic residues" evidence="1">
    <location>
        <begin position="204"/>
        <end position="213"/>
    </location>
</feature>
<gene>
    <name evidence="3" type="ORF">DDE83_006585</name>
</gene>
<keyword evidence="4" id="KW-1185">Reference proteome</keyword>
<feature type="region of interest" description="Disordered" evidence="1">
    <location>
        <begin position="204"/>
        <end position="233"/>
    </location>
</feature>
<evidence type="ECO:0000256" key="2">
    <source>
        <dbReference type="SAM" id="Phobius"/>
    </source>
</evidence>
<keyword evidence="2" id="KW-0812">Transmembrane</keyword>
<proteinExistence type="predicted"/>
<keyword evidence="2" id="KW-0472">Membrane</keyword>
<comment type="caution">
    <text evidence="3">The sequence shown here is derived from an EMBL/GenBank/DDBJ whole genome shotgun (WGS) entry which is preliminary data.</text>
</comment>
<dbReference type="EMBL" id="QGDH01000103">
    <property type="protein sequence ID" value="RAR07212.1"/>
    <property type="molecule type" value="Genomic_DNA"/>
</dbReference>
<feature type="transmembrane region" description="Helical" evidence="2">
    <location>
        <begin position="178"/>
        <end position="200"/>
    </location>
</feature>
<feature type="region of interest" description="Disordered" evidence="1">
    <location>
        <begin position="1"/>
        <end position="32"/>
    </location>
</feature>
<reference evidence="4" key="1">
    <citation type="submission" date="2018-05" db="EMBL/GenBank/DDBJ databases">
        <title>Draft genome sequence of Stemphylium lycopersici strain CIDEFI 213.</title>
        <authorList>
            <person name="Medina R."/>
            <person name="Franco M.E.E."/>
            <person name="Lucentini C.G."/>
            <person name="Saparrat M.C.N."/>
            <person name="Balatti P.A."/>
        </authorList>
    </citation>
    <scope>NUCLEOTIDE SEQUENCE [LARGE SCALE GENOMIC DNA]</scope>
    <source>
        <strain evidence="4">CIDEFI 213</strain>
    </source>
</reference>
<evidence type="ECO:0000313" key="3">
    <source>
        <dbReference type="EMBL" id="RAR07212.1"/>
    </source>
</evidence>
<feature type="transmembrane region" description="Helical" evidence="2">
    <location>
        <begin position="129"/>
        <end position="150"/>
    </location>
</feature>
<feature type="compositionally biased region" description="Low complexity" evidence="1">
    <location>
        <begin position="10"/>
        <end position="27"/>
    </location>
</feature>
<dbReference type="PANTHER" id="PTHR42083">
    <property type="entry name" value="MARVEL DOMAIN-CONTAINING PROTEIN"/>
    <property type="match status" value="1"/>
</dbReference>
<organism evidence="3 4">
    <name type="scientific">Stemphylium lycopersici</name>
    <name type="common">Tomato gray leaf spot disease fungus</name>
    <name type="synonym">Thyrospora lycopersici</name>
    <dbReference type="NCBI Taxonomy" id="183478"/>
    <lineage>
        <taxon>Eukaryota</taxon>
        <taxon>Fungi</taxon>
        <taxon>Dikarya</taxon>
        <taxon>Ascomycota</taxon>
        <taxon>Pezizomycotina</taxon>
        <taxon>Dothideomycetes</taxon>
        <taxon>Pleosporomycetidae</taxon>
        <taxon>Pleosporales</taxon>
        <taxon>Pleosporineae</taxon>
        <taxon>Pleosporaceae</taxon>
        <taxon>Stemphylium</taxon>
    </lineage>
</organism>
<feature type="transmembrane region" description="Helical" evidence="2">
    <location>
        <begin position="99"/>
        <end position="117"/>
    </location>
</feature>
<sequence length="233" mass="26188">MARPQETKPIHISSSSSTQSTHSQIPSTSPPPYTSVPPYFKPQFISPTTFKAAVNNKLDKPAVSLFRLTIRLLQFAFALASGISYAIELNQSVSKDARSSFIYTQFVFGATLFVLVLDSVTVRHYRFTWLVEWVLAIFYFAAFSVFYQAYLEDGVEQGYENVDLGRMKRAIWCDLINALLWSASALFSTVMCCSGIKAAIKGKMEKRRQRKQGNKGARQMEEMESGTMGSQQV</sequence>
<name>A0A364MYS9_STELY</name>
<dbReference type="PANTHER" id="PTHR42083:SF1">
    <property type="entry name" value="MARVEL DOMAIN-CONTAINING PROTEIN"/>
    <property type="match status" value="1"/>
</dbReference>
<evidence type="ECO:0000313" key="4">
    <source>
        <dbReference type="Proteomes" id="UP000249619"/>
    </source>
</evidence>
<evidence type="ECO:0000256" key="1">
    <source>
        <dbReference type="SAM" id="MobiDB-lite"/>
    </source>
</evidence>
<keyword evidence="2" id="KW-1133">Transmembrane helix</keyword>